<dbReference type="InterPro" id="IPR033752">
    <property type="entry name" value="MetA_family"/>
</dbReference>
<accession>A0A0R2BX25</accession>
<gene>
    <name evidence="4" type="ORF">FD21_GL000241</name>
</gene>
<dbReference type="GO" id="GO:0008652">
    <property type="term" value="P:amino acid biosynthetic process"/>
    <property type="evidence" value="ECO:0007669"/>
    <property type="project" value="UniProtKB-KW"/>
</dbReference>
<dbReference type="InterPro" id="IPR029062">
    <property type="entry name" value="Class_I_gatase-like"/>
</dbReference>
<dbReference type="Proteomes" id="UP000051576">
    <property type="component" value="Unassembled WGS sequence"/>
</dbReference>
<reference evidence="4 5" key="1">
    <citation type="journal article" date="2015" name="Genome Announc.">
        <title>Expanding the biotechnology potential of lactobacilli through comparative genomics of 213 strains and associated genera.</title>
        <authorList>
            <person name="Sun Z."/>
            <person name="Harris H.M."/>
            <person name="McCann A."/>
            <person name="Guo C."/>
            <person name="Argimon S."/>
            <person name="Zhang W."/>
            <person name="Yang X."/>
            <person name="Jeffery I.B."/>
            <person name="Cooney J.C."/>
            <person name="Kagawa T.F."/>
            <person name="Liu W."/>
            <person name="Song Y."/>
            <person name="Salvetti E."/>
            <person name="Wrobel A."/>
            <person name="Rasinkangas P."/>
            <person name="Parkhill J."/>
            <person name="Rea M.C."/>
            <person name="O'Sullivan O."/>
            <person name="Ritari J."/>
            <person name="Douillard F.P."/>
            <person name="Paul Ross R."/>
            <person name="Yang R."/>
            <person name="Briner A.E."/>
            <person name="Felis G.E."/>
            <person name="de Vos W.M."/>
            <person name="Barrangou R."/>
            <person name="Klaenhammer T.R."/>
            <person name="Caufield P.W."/>
            <person name="Cui Y."/>
            <person name="Zhang H."/>
            <person name="O'Toole P.W."/>
        </authorList>
    </citation>
    <scope>NUCLEOTIDE SEQUENCE [LARGE SCALE GENOMIC DNA]</scope>
    <source>
        <strain evidence="4 5">DSM 20605</strain>
    </source>
</reference>
<keyword evidence="5" id="KW-1185">Reference proteome</keyword>
<dbReference type="GO" id="GO:0008899">
    <property type="term" value="F:homoserine O-succinyltransferase activity"/>
    <property type="evidence" value="ECO:0007669"/>
    <property type="project" value="TreeGrafter"/>
</dbReference>
<evidence type="ECO:0000313" key="4">
    <source>
        <dbReference type="EMBL" id="KRM83610.1"/>
    </source>
</evidence>
<evidence type="ECO:0000256" key="2">
    <source>
        <dbReference type="ARBA" id="ARBA00022679"/>
    </source>
</evidence>
<dbReference type="Pfam" id="PF04204">
    <property type="entry name" value="HTS"/>
    <property type="match status" value="1"/>
</dbReference>
<proteinExistence type="predicted"/>
<name>A0A0R2BX25_9LACO</name>
<evidence type="ECO:0000256" key="3">
    <source>
        <dbReference type="ARBA" id="ARBA00023315"/>
    </source>
</evidence>
<protein>
    <submittedName>
        <fullName evidence="4">Homoserine o-succinyltransferase</fullName>
    </submittedName>
</protein>
<keyword evidence="3" id="KW-0012">Acyltransferase</keyword>
<dbReference type="AlphaFoldDB" id="A0A0R2BX25"/>
<evidence type="ECO:0000313" key="5">
    <source>
        <dbReference type="Proteomes" id="UP000051576"/>
    </source>
</evidence>
<dbReference type="PATRIC" id="fig|1133569.4.peg.256"/>
<sequence>MHDKAATQADFRQVLQNGLYPVELHFYYPIMHYLDRPVPTEVLKSAKPLDLKEVASLDAFIITGAPLDQLDFEQVTYLPELQELFRALKQVPQRLYLCWGAMVALYDQYHIAKEVLPKKLFGVFPQKIIQSSPLLTGLPNGFWAPHARYADSNRHQIETDSQLTVKAVNQDGRLLLVQNQAGNETMLFSHLEYQAGSLVAEYQREIMAHPKKHYCLPINQAGREFAWKHTQKVFFTNWLQQVVATIKNGGLIYG</sequence>
<dbReference type="PANTHER" id="PTHR20919">
    <property type="entry name" value="HOMOSERINE O-SUCCINYLTRANSFERASE"/>
    <property type="match status" value="1"/>
</dbReference>
<dbReference type="STRING" id="1133569.FD21_GL000241"/>
<dbReference type="PANTHER" id="PTHR20919:SF0">
    <property type="entry name" value="HOMOSERINE O-SUCCINYLTRANSFERASE"/>
    <property type="match status" value="1"/>
</dbReference>
<dbReference type="eggNOG" id="COG1897">
    <property type="taxonomic scope" value="Bacteria"/>
</dbReference>
<comment type="caution">
    <text evidence="4">The sequence shown here is derived from an EMBL/GenBank/DDBJ whole genome shotgun (WGS) entry which is preliminary data.</text>
</comment>
<dbReference type="Gene3D" id="3.40.50.880">
    <property type="match status" value="1"/>
</dbReference>
<organism evidence="4 5">
    <name type="scientific">Liquorilactobacillus vini DSM 20605</name>
    <dbReference type="NCBI Taxonomy" id="1133569"/>
    <lineage>
        <taxon>Bacteria</taxon>
        <taxon>Bacillati</taxon>
        <taxon>Bacillota</taxon>
        <taxon>Bacilli</taxon>
        <taxon>Lactobacillales</taxon>
        <taxon>Lactobacillaceae</taxon>
        <taxon>Liquorilactobacillus</taxon>
    </lineage>
</organism>
<keyword evidence="2 4" id="KW-0808">Transferase</keyword>
<keyword evidence="1" id="KW-0028">Amino-acid biosynthesis</keyword>
<evidence type="ECO:0000256" key="1">
    <source>
        <dbReference type="ARBA" id="ARBA00022605"/>
    </source>
</evidence>
<dbReference type="EMBL" id="AYYX01000116">
    <property type="protein sequence ID" value="KRM83610.1"/>
    <property type="molecule type" value="Genomic_DNA"/>
</dbReference>
<dbReference type="SUPFAM" id="SSF52317">
    <property type="entry name" value="Class I glutamine amidotransferase-like"/>
    <property type="match status" value="1"/>
</dbReference>